<dbReference type="InterPro" id="IPR050859">
    <property type="entry name" value="Class-I_PLP-dep_aminotransf"/>
</dbReference>
<protein>
    <submittedName>
        <fullName evidence="8">Aspartate aminotransferase</fullName>
    </submittedName>
</protein>
<dbReference type="InterPro" id="IPR015421">
    <property type="entry name" value="PyrdxlP-dep_Trfase_major"/>
</dbReference>
<dbReference type="InterPro" id="IPR015424">
    <property type="entry name" value="PyrdxlP-dep_Trfase"/>
</dbReference>
<dbReference type="GO" id="GO:0030170">
    <property type="term" value="F:pyridoxal phosphate binding"/>
    <property type="evidence" value="ECO:0007669"/>
    <property type="project" value="InterPro"/>
</dbReference>
<evidence type="ECO:0000256" key="3">
    <source>
        <dbReference type="ARBA" id="ARBA00011738"/>
    </source>
</evidence>
<name>A0A2K1NZX9_9BACT</name>
<keyword evidence="5 8" id="KW-0808">Transferase</keyword>
<evidence type="ECO:0000256" key="5">
    <source>
        <dbReference type="ARBA" id="ARBA00022679"/>
    </source>
</evidence>
<keyword evidence="6" id="KW-0663">Pyridoxal phosphate</keyword>
<accession>A0A2K1NZX9</accession>
<dbReference type="Gene3D" id="3.90.1150.10">
    <property type="entry name" value="Aspartate Aminotransferase, domain 1"/>
    <property type="match status" value="1"/>
</dbReference>
<dbReference type="OrthoDB" id="9802328at2"/>
<evidence type="ECO:0000256" key="6">
    <source>
        <dbReference type="ARBA" id="ARBA00022898"/>
    </source>
</evidence>
<dbReference type="GO" id="GO:0008483">
    <property type="term" value="F:transaminase activity"/>
    <property type="evidence" value="ECO:0007669"/>
    <property type="project" value="UniProtKB-KW"/>
</dbReference>
<evidence type="ECO:0000313" key="9">
    <source>
        <dbReference type="Proteomes" id="UP000236434"/>
    </source>
</evidence>
<dbReference type="AlphaFoldDB" id="A0A2K1NZX9"/>
<keyword evidence="4 8" id="KW-0032">Aminotransferase</keyword>
<comment type="similarity">
    <text evidence="2">Belongs to the class-I pyridoxal-phosphate-dependent aminotransferase family.</text>
</comment>
<dbReference type="PANTHER" id="PTHR42790">
    <property type="entry name" value="AMINOTRANSFERASE"/>
    <property type="match status" value="1"/>
</dbReference>
<dbReference type="Pfam" id="PF00155">
    <property type="entry name" value="Aminotran_1_2"/>
    <property type="match status" value="1"/>
</dbReference>
<evidence type="ECO:0000256" key="2">
    <source>
        <dbReference type="ARBA" id="ARBA00007441"/>
    </source>
</evidence>
<dbReference type="InterPro" id="IPR004839">
    <property type="entry name" value="Aminotransferase_I/II_large"/>
</dbReference>
<dbReference type="RefSeq" id="WP_103067154.1">
    <property type="nucleotide sequence ID" value="NZ_AZRL01000016.1"/>
</dbReference>
<comment type="caution">
    <text evidence="8">The sequence shown here is derived from an EMBL/GenBank/DDBJ whole genome shotgun (WGS) entry which is preliminary data.</text>
</comment>
<dbReference type="SUPFAM" id="SSF53383">
    <property type="entry name" value="PLP-dependent transferases"/>
    <property type="match status" value="1"/>
</dbReference>
<dbReference type="GO" id="GO:1901605">
    <property type="term" value="P:alpha-amino acid metabolic process"/>
    <property type="evidence" value="ECO:0007669"/>
    <property type="project" value="TreeGrafter"/>
</dbReference>
<dbReference type="EMBL" id="AZRL01000016">
    <property type="protein sequence ID" value="PNR96095.1"/>
    <property type="molecule type" value="Genomic_DNA"/>
</dbReference>
<dbReference type="PANTHER" id="PTHR42790:SF19">
    <property type="entry name" value="KYNURENINE_ALPHA-AMINOADIPATE AMINOTRANSFERASE, MITOCHONDRIAL"/>
    <property type="match status" value="1"/>
</dbReference>
<evidence type="ECO:0000256" key="1">
    <source>
        <dbReference type="ARBA" id="ARBA00001933"/>
    </source>
</evidence>
<evidence type="ECO:0000259" key="7">
    <source>
        <dbReference type="Pfam" id="PF00155"/>
    </source>
</evidence>
<dbReference type="CDD" id="cd00609">
    <property type="entry name" value="AAT_like"/>
    <property type="match status" value="1"/>
</dbReference>
<sequence length="393" mass="44727">MENIYSNRMKNVPRSFIREILKVIDDPEIISFAGGLPNADLFPIEEIKNAAVYQFDNSGKEILQYSTTEGYPPLREFIANRYNEKKGLNITQDDVLITHGSQQALDLLGKLFLNADDFIAIEEPGYLGAIQALSVYTKNFKPVKLCLEGLDLVELKDVLEEFSPKLLYTVPNFQNPSGITYTNKNREKIAEILKNHNIYLIEDDPYGELRFEGEDNVSFKKLIPEQTILLGSFSKIVAPGFRLGWVVAPKDVLENLVTAKQGADLHSNYVGQRIIYQFLKENDLDKHIINIKTRYGSQKNAMIKSIKKYFPKNVEYTDPQGGMFLWITLPNNISALELFDKAIEKKVAFVPGDPFYINKNNVNTLRLNYSCANEKNIEEGIKRLTSAIQELVI</sequence>
<comment type="subunit">
    <text evidence="3">Homodimer.</text>
</comment>
<dbReference type="FunFam" id="3.40.640.10:FF:000053">
    <property type="entry name" value="Aminotransferase, class I"/>
    <property type="match status" value="1"/>
</dbReference>
<comment type="cofactor">
    <cofactor evidence="1">
        <name>pyridoxal 5'-phosphate</name>
        <dbReference type="ChEBI" id="CHEBI:597326"/>
    </cofactor>
</comment>
<dbReference type="Gene3D" id="3.40.640.10">
    <property type="entry name" value="Type I PLP-dependent aspartate aminotransferase-like (Major domain)"/>
    <property type="match status" value="1"/>
</dbReference>
<evidence type="ECO:0000256" key="4">
    <source>
        <dbReference type="ARBA" id="ARBA00022576"/>
    </source>
</evidence>
<dbReference type="Proteomes" id="UP000236434">
    <property type="component" value="Unassembled WGS sequence"/>
</dbReference>
<dbReference type="InterPro" id="IPR015422">
    <property type="entry name" value="PyrdxlP-dep_Trfase_small"/>
</dbReference>
<evidence type="ECO:0000313" key="8">
    <source>
        <dbReference type="EMBL" id="PNR96095.1"/>
    </source>
</evidence>
<reference evidence="8 9" key="1">
    <citation type="submission" date="2013-12" db="EMBL/GenBank/DDBJ databases">
        <title>Comparative genomics of Petrotoga isolates.</title>
        <authorList>
            <person name="Nesbo C.L."/>
            <person name="Charchuk R."/>
            <person name="Chow K."/>
        </authorList>
    </citation>
    <scope>NUCLEOTIDE SEQUENCE [LARGE SCALE GENOMIC DNA]</scope>
    <source>
        <strain evidence="8 9">DSM 13574</strain>
    </source>
</reference>
<gene>
    <name evidence="8" type="ORF">X929_06305</name>
</gene>
<organism evidence="8 9">
    <name type="scientific">Petrotoga olearia DSM 13574</name>
    <dbReference type="NCBI Taxonomy" id="1122955"/>
    <lineage>
        <taxon>Bacteria</taxon>
        <taxon>Thermotogati</taxon>
        <taxon>Thermotogota</taxon>
        <taxon>Thermotogae</taxon>
        <taxon>Petrotogales</taxon>
        <taxon>Petrotogaceae</taxon>
        <taxon>Petrotoga</taxon>
    </lineage>
</organism>
<proteinExistence type="inferred from homology"/>
<feature type="domain" description="Aminotransferase class I/classII large" evidence="7">
    <location>
        <begin position="41"/>
        <end position="384"/>
    </location>
</feature>